<keyword evidence="3" id="KW-0645">Protease</keyword>
<evidence type="ECO:0000256" key="1">
    <source>
        <dbReference type="ARBA" id="ARBA00006096"/>
    </source>
</evidence>
<dbReference type="NCBIfam" id="TIGR00666">
    <property type="entry name" value="PBP4"/>
    <property type="match status" value="1"/>
</dbReference>
<dbReference type="EMBL" id="JAHBOH010000001">
    <property type="protein sequence ID" value="MBT0993220.1"/>
    <property type="molecule type" value="Genomic_DNA"/>
</dbReference>
<dbReference type="Pfam" id="PF02113">
    <property type="entry name" value="Peptidase_S13"/>
    <property type="match status" value="2"/>
</dbReference>
<evidence type="ECO:0000313" key="4">
    <source>
        <dbReference type="Proteomes" id="UP000722125"/>
    </source>
</evidence>
<sequence length="471" mass="47847">MATGARVVGTTMLVLVLGLGGYAVADAYDVVPGVMTLDPVPADAAPFPTAPGAVEPDDVVPALGALDPQAPQPSADGVDALVDALVDDDRLKFSGVVVADQLTGQVLAEHRADVPRVPASTQKLVTAVAALGTLDGGAGVETRVVRGSGDQIVLVGGGDMMLAPDEGDPTLVDGHAGLGDLARAAAKRLKLAGLTEVTLLVDDTLFSGPSLHPTWTEGDLALGYVAPVTPLAVHIGATRTDVEYPPRYPDPTMAAAEVFADRLAEAGIGVSGDPRRGAASDSATTLASVTSAPLTQVVQLFLEHSDNTITEVVSRLVALDQGLPASFEGGTQAVLRAVARLGVDVTGATLADASGLADGSELTPQTLEQLVLLVMDPDEPALRPIAPGLPIGGLTGTLDDRYLESPARGLVRAKTGSLNGIKALAGTVVTADGRQLAFAVLTTHPVADGPWGARAAIDEFVTDLHECGCRG</sequence>
<dbReference type="InterPro" id="IPR012338">
    <property type="entry name" value="Beta-lactam/transpept-like"/>
</dbReference>
<dbReference type="RefSeq" id="WP_214346367.1">
    <property type="nucleotide sequence ID" value="NZ_JAHBOH010000001.1"/>
</dbReference>
<dbReference type="GO" id="GO:0009002">
    <property type="term" value="F:serine-type D-Ala-D-Ala carboxypeptidase activity"/>
    <property type="evidence" value="ECO:0007669"/>
    <property type="project" value="UniProtKB-EC"/>
</dbReference>
<proteinExistence type="inferred from homology"/>
<dbReference type="PANTHER" id="PTHR30023:SF0">
    <property type="entry name" value="PENICILLIN-SENSITIVE CARBOXYPEPTIDASE A"/>
    <property type="match status" value="1"/>
</dbReference>
<comment type="similarity">
    <text evidence="1">Belongs to the peptidase S13 family.</text>
</comment>
<dbReference type="EC" id="3.4.16.4" evidence="3"/>
<keyword evidence="3" id="KW-0121">Carboxypeptidase</keyword>
<keyword evidence="2 3" id="KW-0378">Hydrolase</keyword>
<dbReference type="Gene3D" id="3.50.80.20">
    <property type="entry name" value="D-Ala-D-Ala carboxypeptidase C, peptidase S13"/>
    <property type="match status" value="1"/>
</dbReference>
<reference evidence="3 4" key="1">
    <citation type="submission" date="2021-05" db="EMBL/GenBank/DDBJ databases">
        <title>Description of Cellulomonas sp. DKR-3 sp. nov.</title>
        <authorList>
            <person name="Dahal R.H."/>
            <person name="Chaudhary D.K."/>
        </authorList>
    </citation>
    <scope>NUCLEOTIDE SEQUENCE [LARGE SCALE GENOMIC DNA]</scope>
    <source>
        <strain evidence="3 4">DKR-3</strain>
    </source>
</reference>
<dbReference type="Gene3D" id="3.40.710.10">
    <property type="entry name" value="DD-peptidase/beta-lactamase superfamily"/>
    <property type="match status" value="2"/>
</dbReference>
<keyword evidence="4" id="KW-1185">Reference proteome</keyword>
<protein>
    <submittedName>
        <fullName evidence="3">D-alanyl-D-alanine carboxypeptidase/D-alanyl-D-alanine-endopeptidase</fullName>
        <ecNumber evidence="3">3.4.16.4</ecNumber>
    </submittedName>
</protein>
<accession>A0ABS5TVQ0</accession>
<comment type="caution">
    <text evidence="3">The sequence shown here is derived from an EMBL/GenBank/DDBJ whole genome shotgun (WGS) entry which is preliminary data.</text>
</comment>
<dbReference type="SUPFAM" id="SSF56601">
    <property type="entry name" value="beta-lactamase/transpeptidase-like"/>
    <property type="match status" value="1"/>
</dbReference>
<dbReference type="PRINTS" id="PR00922">
    <property type="entry name" value="DADACBPTASE3"/>
</dbReference>
<evidence type="ECO:0000256" key="2">
    <source>
        <dbReference type="ARBA" id="ARBA00022801"/>
    </source>
</evidence>
<gene>
    <name evidence="3" type="primary">dacB</name>
    <name evidence="3" type="ORF">KIN34_02810</name>
</gene>
<dbReference type="PANTHER" id="PTHR30023">
    <property type="entry name" value="D-ALANYL-D-ALANINE CARBOXYPEPTIDASE"/>
    <property type="match status" value="1"/>
</dbReference>
<dbReference type="InterPro" id="IPR000667">
    <property type="entry name" value="Peptidase_S13"/>
</dbReference>
<name>A0ABS5TVQ0_9CELL</name>
<organism evidence="3 4">
    <name type="scientific">Cellulomonas fulva</name>
    <dbReference type="NCBI Taxonomy" id="2835530"/>
    <lineage>
        <taxon>Bacteria</taxon>
        <taxon>Bacillati</taxon>
        <taxon>Actinomycetota</taxon>
        <taxon>Actinomycetes</taxon>
        <taxon>Micrococcales</taxon>
        <taxon>Cellulomonadaceae</taxon>
        <taxon>Cellulomonas</taxon>
    </lineage>
</organism>
<dbReference type="Proteomes" id="UP000722125">
    <property type="component" value="Unassembled WGS sequence"/>
</dbReference>
<evidence type="ECO:0000313" key="3">
    <source>
        <dbReference type="EMBL" id="MBT0993220.1"/>
    </source>
</evidence>